<dbReference type="GO" id="GO:0005993">
    <property type="term" value="P:trehalose catabolic process"/>
    <property type="evidence" value="ECO:0007669"/>
    <property type="project" value="TreeGrafter"/>
</dbReference>
<organism evidence="9 10">
    <name type="scientific">Romanomermis culicivorax</name>
    <name type="common">Nematode worm</name>
    <dbReference type="NCBI Taxonomy" id="13658"/>
    <lineage>
        <taxon>Eukaryota</taxon>
        <taxon>Metazoa</taxon>
        <taxon>Ecdysozoa</taxon>
        <taxon>Nematoda</taxon>
        <taxon>Enoplea</taxon>
        <taxon>Dorylaimia</taxon>
        <taxon>Mermithida</taxon>
        <taxon>Mermithoidea</taxon>
        <taxon>Mermithidae</taxon>
        <taxon>Romanomermis</taxon>
    </lineage>
</organism>
<proteinExistence type="inferred from homology"/>
<dbReference type="PROSITE" id="PS00927">
    <property type="entry name" value="TREHALASE_1"/>
    <property type="match status" value="1"/>
</dbReference>
<dbReference type="InterPro" id="IPR008928">
    <property type="entry name" value="6-hairpin_glycosidase_sf"/>
</dbReference>
<sequence length="664" mass="77138">MRSIVTSVIISILYSYCHAKDHVYPCDSQIYCQGPILEAVHDHRLFTKDNKDYVDMSLIKSPNDTLAAFYTAFPNMSGINAISLGRFIESHFLPPDLNSRNFESHIFTYAFQIKKDVGENPDKYSIINLPNPFIIPGGRFREIYYWDAYWILLGLFHSNMFNTARGMIENYLYLVETYGLIPNGGRVYYLQRSQPPFLAWMLNDYFEYTKDVQFVKRHVRTLEKELVNFWEKKRSFIIEMDNQTHRVFHYNTPTNTPRPESYLLDVVHTKNLPAEDKADLYSNIASSAESGWDFSSRWFRDKHNIRLQKTRTILPIDLNAIMCGNYKILARLMQVAEATFKEVPWPKMVGVTLFSLMWVIECTIRQETPERYERYYQKYEQCKKTIKAVFFNQTEGAWFDYHVDTEKHNTEFYPSNLTPLFADCYHFNSSDEYSIAMLKKYLNASKALQKGDGVPTSMLGTGQQWDWPNAWAPLVHMVVVGLHNTDHPELQEMANVVAEHWISHNYLMYWQTNNMYEKYDIVNNKVGTGGEYEVQEGFGWTNGVVLDLLVKYGSNFVFKQSPIQNTQTLYQRKKSSSTSVVIRRRDGDCKSFIEAVKNGRFLIFEVGDFFGVILFGDLYTFLRLGLLFDDETLFSLTASAVLKTRAMPNEASTLGFSGALRLVA</sequence>
<feature type="signal peptide" evidence="8">
    <location>
        <begin position="1"/>
        <end position="19"/>
    </location>
</feature>
<comment type="similarity">
    <text evidence="2 7">Belongs to the glycosyl hydrolase 37 family.</text>
</comment>
<dbReference type="GO" id="GO:0004555">
    <property type="term" value="F:alpha,alpha-trehalase activity"/>
    <property type="evidence" value="ECO:0007669"/>
    <property type="project" value="UniProtKB-EC"/>
</dbReference>
<dbReference type="SUPFAM" id="SSF48208">
    <property type="entry name" value="Six-hairpin glycosidases"/>
    <property type="match status" value="1"/>
</dbReference>
<evidence type="ECO:0000256" key="3">
    <source>
        <dbReference type="ARBA" id="ARBA00012757"/>
    </source>
</evidence>
<feature type="chain" id="PRO_5037110995" description="Trehalase" evidence="8">
    <location>
        <begin position="20"/>
        <end position="664"/>
    </location>
</feature>
<evidence type="ECO:0000256" key="7">
    <source>
        <dbReference type="RuleBase" id="RU361180"/>
    </source>
</evidence>
<evidence type="ECO:0000256" key="8">
    <source>
        <dbReference type="SAM" id="SignalP"/>
    </source>
</evidence>
<keyword evidence="6 7" id="KW-0326">Glycosidase</keyword>
<reference evidence="10" key="1">
    <citation type="submission" date="2022-11" db="UniProtKB">
        <authorList>
            <consortium name="WormBaseParasite"/>
        </authorList>
    </citation>
    <scope>IDENTIFICATION</scope>
</reference>
<dbReference type="Pfam" id="PF01204">
    <property type="entry name" value="Trehalase"/>
    <property type="match status" value="1"/>
</dbReference>
<evidence type="ECO:0000256" key="2">
    <source>
        <dbReference type="ARBA" id="ARBA00005615"/>
    </source>
</evidence>
<dbReference type="InterPro" id="IPR018232">
    <property type="entry name" value="Glyco_hydro_37_CS"/>
</dbReference>
<dbReference type="Gene3D" id="1.50.10.10">
    <property type="match status" value="1"/>
</dbReference>
<evidence type="ECO:0000313" key="9">
    <source>
        <dbReference type="Proteomes" id="UP000887565"/>
    </source>
</evidence>
<evidence type="ECO:0000313" key="10">
    <source>
        <dbReference type="WBParaSite" id="nRc.2.0.1.t17650-RA"/>
    </source>
</evidence>
<dbReference type="PRINTS" id="PR00744">
    <property type="entry name" value="GLHYDRLASE37"/>
</dbReference>
<name>A0A915IW69_ROMCU</name>
<evidence type="ECO:0000256" key="4">
    <source>
        <dbReference type="ARBA" id="ARBA00019905"/>
    </source>
</evidence>
<dbReference type="PANTHER" id="PTHR23403">
    <property type="entry name" value="TREHALASE"/>
    <property type="match status" value="1"/>
</dbReference>
<dbReference type="AlphaFoldDB" id="A0A915IW69"/>
<evidence type="ECO:0000256" key="1">
    <source>
        <dbReference type="ARBA" id="ARBA00001576"/>
    </source>
</evidence>
<dbReference type="PROSITE" id="PS00928">
    <property type="entry name" value="TREHALASE_2"/>
    <property type="match status" value="1"/>
</dbReference>
<dbReference type="WBParaSite" id="nRc.2.0.1.t17650-RA">
    <property type="protein sequence ID" value="nRc.2.0.1.t17650-RA"/>
    <property type="gene ID" value="nRc.2.0.1.g17650"/>
</dbReference>
<keyword evidence="8" id="KW-0732">Signal</keyword>
<dbReference type="Proteomes" id="UP000887565">
    <property type="component" value="Unplaced"/>
</dbReference>
<evidence type="ECO:0000256" key="5">
    <source>
        <dbReference type="ARBA" id="ARBA00022801"/>
    </source>
</evidence>
<dbReference type="InterPro" id="IPR012341">
    <property type="entry name" value="6hp_glycosidase-like_sf"/>
</dbReference>
<dbReference type="InterPro" id="IPR001661">
    <property type="entry name" value="Glyco_hydro_37"/>
</dbReference>
<comment type="catalytic activity">
    <reaction evidence="1 7">
        <text>alpha,alpha-trehalose + H2O = alpha-D-glucose + beta-D-glucose</text>
        <dbReference type="Rhea" id="RHEA:32675"/>
        <dbReference type="ChEBI" id="CHEBI:15377"/>
        <dbReference type="ChEBI" id="CHEBI:15903"/>
        <dbReference type="ChEBI" id="CHEBI:16551"/>
        <dbReference type="ChEBI" id="CHEBI:17925"/>
        <dbReference type="EC" id="3.2.1.28"/>
    </reaction>
</comment>
<dbReference type="EC" id="3.2.1.28" evidence="3 7"/>
<dbReference type="OMA" id="IANWNIY"/>
<accession>A0A915IW69</accession>
<evidence type="ECO:0000256" key="6">
    <source>
        <dbReference type="ARBA" id="ARBA00023295"/>
    </source>
</evidence>
<dbReference type="PANTHER" id="PTHR23403:SF1">
    <property type="entry name" value="TREHALASE"/>
    <property type="match status" value="1"/>
</dbReference>
<protein>
    <recommendedName>
        <fullName evidence="4 7">Trehalase</fullName>
        <ecNumber evidence="3 7">3.2.1.28</ecNumber>
    </recommendedName>
    <alternativeName>
        <fullName evidence="7">Alpha-trehalose glucohydrolase</fullName>
    </alternativeName>
</protein>
<keyword evidence="9" id="KW-1185">Reference proteome</keyword>
<keyword evidence="5 7" id="KW-0378">Hydrolase</keyword>